<feature type="domain" description="BPL/LPL catalytic" evidence="1">
    <location>
        <begin position="25"/>
        <end position="212"/>
    </location>
</feature>
<sequence>MIEKEVFPGSLNMAIDSLMAKWAWLEKKSFFRLYGWENPTVSLGRFQKENNLKIPKGVDFVRRPSGGRAVLHHMEITYCLAVPRESSFGDLSVLEFHRLVHNVIKEALCEVGVPAELSDGRRGNTAFCFDASSKYEVVVDGMKIVGSAQFRTKGAIVEHGSIVLRQNRELLREIFGEDVPQVKGLLELYDVDVKLLEETLLRRFEKVFGSFVRTQLNDDMLKEAKDLSRFFELRRR</sequence>
<dbReference type="Proteomes" id="UP000000445">
    <property type="component" value="Chromosome"/>
</dbReference>
<dbReference type="HOGENOM" id="CLU_022986_5_0_0"/>
<name>B9KAS0_THENN</name>
<dbReference type="InterPro" id="IPR004143">
    <property type="entry name" value="BPL_LPL_catalytic"/>
</dbReference>
<dbReference type="PROSITE" id="PS51733">
    <property type="entry name" value="BPL_LPL_CATALYTIC"/>
    <property type="match status" value="1"/>
</dbReference>
<dbReference type="InterPro" id="IPR050664">
    <property type="entry name" value="Octanoyltrans_LipM/LipL"/>
</dbReference>
<dbReference type="PANTHER" id="PTHR43679">
    <property type="entry name" value="OCTANOYLTRANSFERASE LIPM-RELATED"/>
    <property type="match status" value="1"/>
</dbReference>
<dbReference type="PANTHER" id="PTHR43679:SF2">
    <property type="entry name" value="OCTANOYL-[GCVH]:PROTEIN N-OCTANOYLTRANSFERASE"/>
    <property type="match status" value="1"/>
</dbReference>
<keyword evidence="2" id="KW-0436">Ligase</keyword>
<organism evidence="2 3">
    <name type="scientific">Thermotoga neapolitana (strain ATCC 49049 / DSM 4359 / NBRC 107923 / NS-E)</name>
    <dbReference type="NCBI Taxonomy" id="309803"/>
    <lineage>
        <taxon>Bacteria</taxon>
        <taxon>Thermotogati</taxon>
        <taxon>Thermotogota</taxon>
        <taxon>Thermotogae</taxon>
        <taxon>Thermotogales</taxon>
        <taxon>Thermotogaceae</taxon>
        <taxon>Thermotoga</taxon>
    </lineage>
</organism>
<keyword evidence="3" id="KW-1185">Reference proteome</keyword>
<evidence type="ECO:0000313" key="3">
    <source>
        <dbReference type="Proteomes" id="UP000000445"/>
    </source>
</evidence>
<evidence type="ECO:0000313" key="2">
    <source>
        <dbReference type="EMBL" id="ACM24053.1"/>
    </source>
</evidence>
<dbReference type="GO" id="GO:0016874">
    <property type="term" value="F:ligase activity"/>
    <property type="evidence" value="ECO:0007669"/>
    <property type="project" value="UniProtKB-KW"/>
</dbReference>
<dbReference type="RefSeq" id="WP_015920289.1">
    <property type="nucleotide sequence ID" value="NC_011978.1"/>
</dbReference>
<dbReference type="STRING" id="309803.CTN_1877"/>
<protein>
    <submittedName>
        <fullName evidence="2">Biotin/lipoate A/B protein ligase</fullName>
    </submittedName>
</protein>
<accession>B9KAS0</accession>
<dbReference type="AlphaFoldDB" id="B9KAS0"/>
<dbReference type="EMBL" id="CP000916">
    <property type="protein sequence ID" value="ACM24053.1"/>
    <property type="molecule type" value="Genomic_DNA"/>
</dbReference>
<dbReference type="KEGG" id="tna:CTN_1877"/>
<gene>
    <name evidence="2" type="ordered locus">CTN_1877</name>
</gene>
<dbReference type="eggNOG" id="COG0095">
    <property type="taxonomic scope" value="Bacteria"/>
</dbReference>
<dbReference type="Pfam" id="PF21948">
    <property type="entry name" value="LplA-B_cat"/>
    <property type="match status" value="1"/>
</dbReference>
<evidence type="ECO:0000259" key="1">
    <source>
        <dbReference type="PROSITE" id="PS51733"/>
    </source>
</evidence>
<dbReference type="InterPro" id="IPR045864">
    <property type="entry name" value="aa-tRNA-synth_II/BPL/LPL"/>
</dbReference>
<dbReference type="Gene3D" id="3.30.930.10">
    <property type="entry name" value="Bira Bifunctional Protein, Domain 2"/>
    <property type="match status" value="1"/>
</dbReference>
<dbReference type="SUPFAM" id="SSF55681">
    <property type="entry name" value="Class II aaRS and biotin synthetases"/>
    <property type="match status" value="1"/>
</dbReference>
<proteinExistence type="predicted"/>
<reference evidence="2 3" key="1">
    <citation type="journal article" date="2009" name="Biosci. Biotechnol. Biochem.">
        <title>WeGAS: a web-based microbial genome annotation system.</title>
        <authorList>
            <person name="Lee D."/>
            <person name="Seo H."/>
            <person name="Park C."/>
            <person name="Park K."/>
        </authorList>
    </citation>
    <scope>NUCLEOTIDE SEQUENCE [LARGE SCALE GENOMIC DNA]</scope>
    <source>
        <strain evidence="3">ATCC 49049 / DSM 4359 / NBRC 107923 / NS-E</strain>
    </source>
</reference>